<dbReference type="NCBIfam" id="NF033608">
    <property type="entry name" value="type_I_tox_Fst"/>
    <property type="match status" value="1"/>
</dbReference>
<keyword evidence="1" id="KW-0812">Transmembrane</keyword>
<name>A0A499SCE6_STAAU</name>
<keyword evidence="2" id="KW-0614">Plasmid</keyword>
<protein>
    <submittedName>
        <fullName evidence="2">Uncharacterized protein</fullName>
    </submittedName>
</protein>
<gene>
    <name evidence="2" type="ORF">D0Y80_m00010</name>
</gene>
<keyword evidence="1" id="KW-1133">Transmembrane helix</keyword>
<proteinExistence type="predicted"/>
<dbReference type="EMBL" id="MH785258">
    <property type="protein sequence ID" value="AYK28253.1"/>
    <property type="molecule type" value="Genomic_DNA"/>
</dbReference>
<geneLocation type="plasmid" evidence="2">
    <name>pPH1-2</name>
</geneLocation>
<keyword evidence="1" id="KW-0472">Membrane</keyword>
<evidence type="ECO:0000256" key="1">
    <source>
        <dbReference type="SAM" id="Phobius"/>
    </source>
</evidence>
<sequence>MRRLIGSRYACIFTDGIIIESPISQASIDEERRCITLLIIFVHIIAPVISGCAVAYYTYWLSKRNK</sequence>
<accession>A0A499SCE6</accession>
<reference evidence="2" key="1">
    <citation type="journal article" date="2019" name="Front. Microbiol.">
        <title>Prevalence of Antibiotic and Heavy Metal Resistance Determinants and Virulence-Related Genetic Elements in Plasmids of Staphylococcus aureus.</title>
        <authorList>
            <person name="Bukowski M."/>
            <person name="Piwowarczyk R."/>
            <person name="Madry A."/>
            <person name="Zagorski-Przybylo R."/>
            <person name="Hydzik M."/>
            <person name="Wladyka B."/>
        </authorList>
    </citation>
    <scope>NUCLEOTIDE SEQUENCE</scope>
    <source>
        <strain evidence="2">Ph1</strain>
        <plasmid evidence="2">pPH1-2</plasmid>
    </source>
</reference>
<dbReference type="AlphaFoldDB" id="A0A499SCE6"/>
<organism evidence="2">
    <name type="scientific">Staphylococcus aureus</name>
    <dbReference type="NCBI Taxonomy" id="1280"/>
    <lineage>
        <taxon>Bacteria</taxon>
        <taxon>Bacillati</taxon>
        <taxon>Bacillota</taxon>
        <taxon>Bacilli</taxon>
        <taxon>Bacillales</taxon>
        <taxon>Staphylococcaceae</taxon>
        <taxon>Staphylococcus</taxon>
    </lineage>
</organism>
<feature type="transmembrane region" description="Helical" evidence="1">
    <location>
        <begin position="34"/>
        <end position="59"/>
    </location>
</feature>
<evidence type="ECO:0000313" key="2">
    <source>
        <dbReference type="EMBL" id="AYK28253.1"/>
    </source>
</evidence>